<accession>A0A2V4UWA1</accession>
<name>A0A2V4UWA1_9GAMM</name>
<keyword evidence="1" id="KW-0812">Transmembrane</keyword>
<evidence type="ECO:0000313" key="3">
    <source>
        <dbReference type="Proteomes" id="UP000247746"/>
    </source>
</evidence>
<keyword evidence="3" id="KW-1185">Reference proteome</keyword>
<dbReference type="OrthoDB" id="6058478at2"/>
<keyword evidence="1" id="KW-0472">Membrane</keyword>
<dbReference type="EMBL" id="QJSU01000010">
    <property type="protein sequence ID" value="PYE38022.1"/>
    <property type="molecule type" value="Genomic_DNA"/>
</dbReference>
<dbReference type="RefSeq" id="WP_110924088.1">
    <property type="nucleotide sequence ID" value="NZ_QJSU01000010.1"/>
</dbReference>
<organism evidence="2 3">
    <name type="scientific">Psychrobacter fozii</name>
    <dbReference type="NCBI Taxonomy" id="198480"/>
    <lineage>
        <taxon>Bacteria</taxon>
        <taxon>Pseudomonadati</taxon>
        <taxon>Pseudomonadota</taxon>
        <taxon>Gammaproteobacteria</taxon>
        <taxon>Moraxellales</taxon>
        <taxon>Moraxellaceae</taxon>
        <taxon>Psychrobacter</taxon>
    </lineage>
</organism>
<feature type="transmembrane region" description="Helical" evidence="1">
    <location>
        <begin position="33"/>
        <end position="53"/>
    </location>
</feature>
<protein>
    <submittedName>
        <fullName evidence="2">Uncharacterized protein</fullName>
    </submittedName>
</protein>
<feature type="transmembrane region" description="Helical" evidence="1">
    <location>
        <begin position="65"/>
        <end position="86"/>
    </location>
</feature>
<reference evidence="2 3" key="1">
    <citation type="submission" date="2018-06" db="EMBL/GenBank/DDBJ databases">
        <title>Genomic Encyclopedia of Type Strains, Phase III (KMG-III): the genomes of soil and plant-associated and newly described type strains.</title>
        <authorList>
            <person name="Whitman W."/>
        </authorList>
    </citation>
    <scope>NUCLEOTIDE SEQUENCE [LARGE SCALE GENOMIC DNA]</scope>
    <source>
        <strain evidence="2 3">CECT 5889</strain>
    </source>
</reference>
<dbReference type="AlphaFoldDB" id="A0A2V4UWA1"/>
<gene>
    <name evidence="2" type="ORF">DFP82_110103</name>
</gene>
<dbReference type="Proteomes" id="UP000247746">
    <property type="component" value="Unassembled WGS sequence"/>
</dbReference>
<comment type="caution">
    <text evidence="2">The sequence shown here is derived from an EMBL/GenBank/DDBJ whole genome shotgun (WGS) entry which is preliminary data.</text>
</comment>
<evidence type="ECO:0000313" key="2">
    <source>
        <dbReference type="EMBL" id="PYE38022.1"/>
    </source>
</evidence>
<keyword evidence="1" id="KW-1133">Transmembrane helix</keyword>
<proteinExistence type="predicted"/>
<evidence type="ECO:0000256" key="1">
    <source>
        <dbReference type="SAM" id="Phobius"/>
    </source>
</evidence>
<sequence>MNVEDIASGQKIVICSIVANFLVGVSQRSAPELGVIVIVFSLLVTAAAIYGAYRLCTGLDYSVGIKVLVIVLLFVPFINLITLIVLSVKGTKVLRQAGYEVGFFGVK</sequence>